<sequence length="322" mass="37076">MKYLRYVFNDHFTLFLLILLGALAVQYAQFLQNHTLTSGEKIGVVILLSALALVPGRFATFVEPADKVFLLVKEIEFKKYLIQAMVRSLILPSFVVVLLVFISSPLLGLPLGLLILWPILLLLIKAGLFFYLFQSWQKNGILNWTMMINAEENRKVSILRFFALFTNVKGLKSHSHRRKYLDFLLPKTRRTYEYILSRSFLRSGEYLGLTLRLLLLSVLALIFIKNSILAVVLVCVLNALLVYQLIALREAVDYQLFTRIYPLRNASKSGAVQRILIRVIGFLTLIEIILGLIFIHDRLWLLAIVGINFLLAKFYIKNRLKK</sequence>
<feature type="transmembrane region" description="Helical" evidence="1">
    <location>
        <begin position="206"/>
        <end position="224"/>
    </location>
</feature>
<keyword evidence="1" id="KW-0472">Membrane</keyword>
<name>A0A2A5RN12_9LACT</name>
<keyword evidence="3" id="KW-1185">Reference proteome</keyword>
<accession>A0A2A5RN12</accession>
<evidence type="ECO:0000256" key="1">
    <source>
        <dbReference type="SAM" id="Phobius"/>
    </source>
</evidence>
<dbReference type="PIRSF" id="PIRSF037259">
    <property type="entry name" value="EcsB_ABC"/>
    <property type="match status" value="1"/>
</dbReference>
<keyword evidence="2" id="KW-0547">Nucleotide-binding</keyword>
<dbReference type="Pfam" id="PF05975">
    <property type="entry name" value="EcsB"/>
    <property type="match status" value="1"/>
</dbReference>
<dbReference type="GO" id="GO:0016020">
    <property type="term" value="C:membrane"/>
    <property type="evidence" value="ECO:0007669"/>
    <property type="project" value="InterPro"/>
</dbReference>
<keyword evidence="1" id="KW-0812">Transmembrane</keyword>
<gene>
    <name evidence="2" type="ORF">RT41_GL001107</name>
</gene>
<dbReference type="GO" id="GO:0005524">
    <property type="term" value="F:ATP binding"/>
    <property type="evidence" value="ECO:0007669"/>
    <property type="project" value="UniProtKB-KW"/>
</dbReference>
<feature type="transmembrane region" description="Helical" evidence="1">
    <location>
        <begin position="42"/>
        <end position="59"/>
    </location>
</feature>
<dbReference type="EMBL" id="JXJU01000003">
    <property type="protein sequence ID" value="PCS00725.1"/>
    <property type="molecule type" value="Genomic_DNA"/>
</dbReference>
<keyword evidence="1" id="KW-1133">Transmembrane helix</keyword>
<evidence type="ECO:0000313" key="3">
    <source>
        <dbReference type="Proteomes" id="UP000218181"/>
    </source>
</evidence>
<feature type="transmembrane region" description="Helical" evidence="1">
    <location>
        <begin position="275"/>
        <end position="293"/>
    </location>
</feature>
<dbReference type="AlphaFoldDB" id="A0A2A5RN12"/>
<proteinExistence type="predicted"/>
<feature type="transmembrane region" description="Helical" evidence="1">
    <location>
        <begin position="230"/>
        <end position="248"/>
    </location>
</feature>
<dbReference type="InterPro" id="IPR010288">
    <property type="entry name" value="EcsB_ABC"/>
</dbReference>
<organism evidence="2 3">
    <name type="scientific">Lactococcus fujiensis JCM 16395</name>
    <dbReference type="NCBI Taxonomy" id="1291764"/>
    <lineage>
        <taxon>Bacteria</taxon>
        <taxon>Bacillati</taxon>
        <taxon>Bacillota</taxon>
        <taxon>Bacilli</taxon>
        <taxon>Lactobacillales</taxon>
        <taxon>Streptococcaceae</taxon>
        <taxon>Lactococcus</taxon>
    </lineage>
</organism>
<dbReference type="STRING" id="1291764.GCA_001311235_00730"/>
<dbReference type="Proteomes" id="UP000218181">
    <property type="component" value="Unassembled WGS sequence"/>
</dbReference>
<feature type="transmembrane region" description="Helical" evidence="1">
    <location>
        <begin position="12"/>
        <end position="30"/>
    </location>
</feature>
<feature type="transmembrane region" description="Helical" evidence="1">
    <location>
        <begin position="80"/>
        <end position="102"/>
    </location>
</feature>
<evidence type="ECO:0000313" key="2">
    <source>
        <dbReference type="EMBL" id="PCS00725.1"/>
    </source>
</evidence>
<reference evidence="2 3" key="1">
    <citation type="submission" date="2014-12" db="EMBL/GenBank/DDBJ databases">
        <title>Draft genome sequences of 10 type strains of Lactococcus.</title>
        <authorList>
            <person name="Sun Z."/>
            <person name="Zhong Z."/>
            <person name="Liu W."/>
            <person name="Zhang W."/>
            <person name="Zhang H."/>
        </authorList>
    </citation>
    <scope>NUCLEOTIDE SEQUENCE [LARGE SCALE GENOMIC DNA]</scope>
    <source>
        <strain evidence="2 3">JCM 16395</strain>
    </source>
</reference>
<protein>
    <submittedName>
        <fullName evidence="2">ABC-type transporter ATP-binding protein</fullName>
    </submittedName>
</protein>
<feature type="transmembrane region" description="Helical" evidence="1">
    <location>
        <begin position="114"/>
        <end position="133"/>
    </location>
</feature>
<comment type="caution">
    <text evidence="2">The sequence shown here is derived from an EMBL/GenBank/DDBJ whole genome shotgun (WGS) entry which is preliminary data.</text>
</comment>
<feature type="transmembrane region" description="Helical" evidence="1">
    <location>
        <begin position="299"/>
        <end position="316"/>
    </location>
</feature>
<keyword evidence="2" id="KW-0067">ATP-binding</keyword>